<reference evidence="3" key="1">
    <citation type="submission" date="2022-07" db="EMBL/GenBank/DDBJ databases">
        <title>Evaluation of T. orientalis genome assembly methods using nanopore sequencing and analysis of variation between genomes.</title>
        <authorList>
            <person name="Yam J."/>
            <person name="Micallef M.L."/>
            <person name="Liu M."/>
            <person name="Djordjevic S.P."/>
            <person name="Bogema D.R."/>
            <person name="Jenkins C."/>
        </authorList>
    </citation>
    <scope>NUCLEOTIDE SEQUENCE</scope>
    <source>
        <strain evidence="3">Fish Creek</strain>
    </source>
</reference>
<feature type="compositionally biased region" description="Polar residues" evidence="1">
    <location>
        <begin position="678"/>
        <end position="688"/>
    </location>
</feature>
<feature type="region of interest" description="Disordered" evidence="1">
    <location>
        <begin position="237"/>
        <end position="308"/>
    </location>
</feature>
<sequence>MYRNTNPSLSSANPGPFKHDKKLSYFLKINEERLALVMSSLIDREVEVNLEDGTQVKGIFNSFDPASRGGNKAIDIAINSYVTNGNAKKAMKPMIVCGTEYHFFSSHGIAKTLFKPREQKPLSAKRTPTKFKTDTEISSSKQTSINPVLTEWKPSESVDESQLVELDKVEGEQWDQFETNRNEYGVVSTFDENMYTTSLDLNQVPESVKERAEKLAAEIEGGTETNYSKVESLLEDEDVVGTESPVVKSFEEEKEVKDEDSKEPREFKDSTDYKEAKDPRDMREVRDFKRKEKPPTSMRTKSKFSSIDSTAEKHVETANGIFLRFTMHSDKLDTYRQTPPSKPKLERHSHQIGVNALNIEPTNVKGDSFKFGFSERKNKYSLEQEKKEKLDAPQPTPKPHDKQMYVVPVYAHPYNHFRPSPHPETTKQVPEPVKDTTREPHKEPYRVPVKDTPRDHAREPLRGSPKEALKDAQRESARESPNDTVKFTAKKSFKFNPNASTFTPTLVTAKTPSMPSEQSPLSTPSLSPLSVQQSKFEFRPFNPMKRYPKLDLRSARTAETARFGEHHFGYRWEVDPNLSYRDVLGDLNPLFAHHHHIPMKPPNQMVQPGQPGPAMMTPGPQMNYPPYHVGSMPVGMVPYGPQVHPRLYNGVPYNHMGPNPMPRRGHPPLNPRYGHSSPLPNDQYMNSRANDHYDDKPKGYGGHIKHKK</sequence>
<feature type="region of interest" description="Disordered" evidence="1">
    <location>
        <begin position="121"/>
        <end position="143"/>
    </location>
</feature>
<feature type="region of interest" description="Disordered" evidence="1">
    <location>
        <begin position="365"/>
        <end position="401"/>
    </location>
</feature>
<dbReference type="InterPro" id="IPR009604">
    <property type="entry name" value="LsmAD_domain"/>
</dbReference>
<accession>A0A976QRZ8</accession>
<evidence type="ECO:0000313" key="4">
    <source>
        <dbReference type="Proteomes" id="UP000244803"/>
    </source>
</evidence>
<dbReference type="GO" id="GO:0034063">
    <property type="term" value="P:stress granule assembly"/>
    <property type="evidence" value="ECO:0007669"/>
    <property type="project" value="TreeGrafter"/>
</dbReference>
<feature type="compositionally biased region" description="Basic and acidic residues" evidence="1">
    <location>
        <begin position="373"/>
        <end position="391"/>
    </location>
</feature>
<dbReference type="OrthoDB" id="2275718at2759"/>
<dbReference type="GO" id="GO:0010494">
    <property type="term" value="C:cytoplasmic stress granule"/>
    <property type="evidence" value="ECO:0007669"/>
    <property type="project" value="TreeGrafter"/>
</dbReference>
<evidence type="ECO:0000256" key="1">
    <source>
        <dbReference type="SAM" id="MobiDB-lite"/>
    </source>
</evidence>
<name>A0A976QRZ8_THEOR</name>
<dbReference type="InterPro" id="IPR045117">
    <property type="entry name" value="ATXN2-like"/>
</dbReference>
<feature type="domain" description="LsmAD" evidence="2">
    <location>
        <begin position="184"/>
        <end position="242"/>
    </location>
</feature>
<dbReference type="EMBL" id="CP056067">
    <property type="protein sequence ID" value="UKJ89957.2"/>
    <property type="molecule type" value="Genomic_DNA"/>
</dbReference>
<dbReference type="Pfam" id="PF06741">
    <property type="entry name" value="LsmAD"/>
    <property type="match status" value="1"/>
</dbReference>
<dbReference type="PANTHER" id="PTHR12854:SF7">
    <property type="entry name" value="ATAXIN-2 HOMOLOG"/>
    <property type="match status" value="1"/>
</dbReference>
<dbReference type="Proteomes" id="UP000244803">
    <property type="component" value="Chromosome 4"/>
</dbReference>
<protein>
    <recommendedName>
        <fullName evidence="2">LsmAD domain-containing protein</fullName>
    </recommendedName>
</protein>
<feature type="region of interest" description="Disordered" evidence="1">
    <location>
        <begin position="413"/>
        <end position="483"/>
    </location>
</feature>
<organism evidence="3 4">
    <name type="scientific">Theileria orientalis</name>
    <dbReference type="NCBI Taxonomy" id="68886"/>
    <lineage>
        <taxon>Eukaryota</taxon>
        <taxon>Sar</taxon>
        <taxon>Alveolata</taxon>
        <taxon>Apicomplexa</taxon>
        <taxon>Aconoidasida</taxon>
        <taxon>Piroplasmida</taxon>
        <taxon>Theileriidae</taxon>
        <taxon>Theileria</taxon>
    </lineage>
</organism>
<feature type="region of interest" description="Disordered" evidence="1">
    <location>
        <begin position="655"/>
        <end position="708"/>
    </location>
</feature>
<dbReference type="SMART" id="SM01272">
    <property type="entry name" value="LsmAD"/>
    <property type="match status" value="1"/>
</dbReference>
<feature type="compositionally biased region" description="Basic and acidic residues" evidence="1">
    <location>
        <begin position="689"/>
        <end position="698"/>
    </location>
</feature>
<dbReference type="GO" id="GO:0003729">
    <property type="term" value="F:mRNA binding"/>
    <property type="evidence" value="ECO:0007669"/>
    <property type="project" value="TreeGrafter"/>
</dbReference>
<dbReference type="PANTHER" id="PTHR12854">
    <property type="entry name" value="ATAXIN 2-RELATED"/>
    <property type="match status" value="1"/>
</dbReference>
<dbReference type="AlphaFoldDB" id="A0A976QRZ8"/>
<proteinExistence type="predicted"/>
<evidence type="ECO:0000259" key="2">
    <source>
        <dbReference type="SMART" id="SM01272"/>
    </source>
</evidence>
<feature type="compositionally biased region" description="Basic and acidic residues" evidence="1">
    <location>
        <begin position="249"/>
        <end position="294"/>
    </location>
</feature>
<feature type="compositionally biased region" description="Polar residues" evidence="1">
    <location>
        <begin position="297"/>
        <end position="308"/>
    </location>
</feature>
<gene>
    <name evidence="3" type="ORF">MACJ_003214</name>
</gene>
<evidence type="ECO:0000313" key="3">
    <source>
        <dbReference type="EMBL" id="UKJ89957.2"/>
    </source>
</evidence>
<feature type="compositionally biased region" description="Basic and acidic residues" evidence="1">
    <location>
        <begin position="432"/>
        <end position="481"/>
    </location>
</feature>